<protein>
    <recommendedName>
        <fullName evidence="2">Histidine kinase/HSP90-like ATPase domain-containing protein</fullName>
    </recommendedName>
</protein>
<dbReference type="OrthoDB" id="9792240at2"/>
<dbReference type="RefSeq" id="WP_067557382.1">
    <property type="nucleotide sequence ID" value="NZ_LPXN01000120.1"/>
</dbReference>
<dbReference type="EMBL" id="LPXN01000120">
    <property type="protein sequence ID" value="KZD06784.1"/>
    <property type="molecule type" value="Genomic_DNA"/>
</dbReference>
<organism evidence="3 4">
    <name type="scientific">Oceanibaculum pacificum</name>
    <dbReference type="NCBI Taxonomy" id="580166"/>
    <lineage>
        <taxon>Bacteria</taxon>
        <taxon>Pseudomonadati</taxon>
        <taxon>Pseudomonadota</taxon>
        <taxon>Alphaproteobacteria</taxon>
        <taxon>Rhodospirillales</taxon>
        <taxon>Oceanibaculaceae</taxon>
        <taxon>Oceanibaculum</taxon>
    </lineage>
</organism>
<dbReference type="Gene3D" id="3.30.565.10">
    <property type="entry name" value="Histidine kinase-like ATPase, C-terminal domain"/>
    <property type="match status" value="1"/>
</dbReference>
<comment type="caution">
    <text evidence="3">The sequence shown here is derived from an EMBL/GenBank/DDBJ whole genome shotgun (WGS) entry which is preliminary data.</text>
</comment>
<dbReference type="InterPro" id="IPR003594">
    <property type="entry name" value="HATPase_dom"/>
</dbReference>
<dbReference type="AlphaFoldDB" id="A0A154VZL4"/>
<dbReference type="PANTHER" id="PTHR35526:SF6">
    <property type="entry name" value="SLR1861 PROTEIN"/>
    <property type="match status" value="1"/>
</dbReference>
<dbReference type="CDD" id="cd16936">
    <property type="entry name" value="HATPase_RsbW-like"/>
    <property type="match status" value="1"/>
</dbReference>
<dbReference type="InterPro" id="IPR036890">
    <property type="entry name" value="HATPase_C_sf"/>
</dbReference>
<proteinExistence type="predicted"/>
<accession>A0A154VZL4</accession>
<keyword evidence="4" id="KW-1185">Reference proteome</keyword>
<gene>
    <name evidence="3" type="ORF">AUP43_10625</name>
</gene>
<feature type="domain" description="Histidine kinase/HSP90-like ATPase" evidence="2">
    <location>
        <begin position="9"/>
        <end position="132"/>
    </location>
</feature>
<dbReference type="Pfam" id="PF13581">
    <property type="entry name" value="HATPase_c_2"/>
    <property type="match status" value="1"/>
</dbReference>
<keyword evidence="1" id="KW-0418">Kinase</keyword>
<dbReference type="STRING" id="580166.AUP43_10625"/>
<keyword evidence="1" id="KW-0808">Transferase</keyword>
<keyword evidence="1" id="KW-0723">Serine/threonine-protein kinase</keyword>
<evidence type="ECO:0000313" key="4">
    <source>
        <dbReference type="Proteomes" id="UP000076400"/>
    </source>
</evidence>
<sequence>MAERIDISIPNDREAIPAIVGELERLTEIAGLAPDAAYALELAVDELVTNIISYGYPAGGQGTIQIVVEADAAQLRLEIVDDGVPFDPLTQERDPPLDGEIEDRPIGGLGIHLVQSLMDEMRYERSGDRNRIFCVKRR</sequence>
<dbReference type="PANTHER" id="PTHR35526">
    <property type="entry name" value="ANTI-SIGMA-F FACTOR RSBW-RELATED"/>
    <property type="match status" value="1"/>
</dbReference>
<dbReference type="Proteomes" id="UP000076400">
    <property type="component" value="Unassembled WGS sequence"/>
</dbReference>
<dbReference type="GO" id="GO:0004674">
    <property type="term" value="F:protein serine/threonine kinase activity"/>
    <property type="evidence" value="ECO:0007669"/>
    <property type="project" value="UniProtKB-KW"/>
</dbReference>
<dbReference type="InterPro" id="IPR050267">
    <property type="entry name" value="Anti-sigma-factor_SerPK"/>
</dbReference>
<name>A0A154VZL4_9PROT</name>
<evidence type="ECO:0000256" key="1">
    <source>
        <dbReference type="ARBA" id="ARBA00022527"/>
    </source>
</evidence>
<evidence type="ECO:0000313" key="3">
    <source>
        <dbReference type="EMBL" id="KZD06784.1"/>
    </source>
</evidence>
<reference evidence="3 4" key="1">
    <citation type="submission" date="2015-12" db="EMBL/GenBank/DDBJ databases">
        <title>Genome sequence of Oceanibaculum pacificum MCCC 1A02656.</title>
        <authorList>
            <person name="Lu L."/>
            <person name="Lai Q."/>
            <person name="Shao Z."/>
            <person name="Qian P."/>
        </authorList>
    </citation>
    <scope>NUCLEOTIDE SEQUENCE [LARGE SCALE GENOMIC DNA]</scope>
    <source>
        <strain evidence="3 4">MCCC 1A02656</strain>
    </source>
</reference>
<dbReference type="SUPFAM" id="SSF55874">
    <property type="entry name" value="ATPase domain of HSP90 chaperone/DNA topoisomerase II/histidine kinase"/>
    <property type="match status" value="1"/>
</dbReference>
<evidence type="ECO:0000259" key="2">
    <source>
        <dbReference type="Pfam" id="PF13581"/>
    </source>
</evidence>